<evidence type="ECO:0000256" key="1">
    <source>
        <dbReference type="ARBA" id="ARBA00009884"/>
    </source>
</evidence>
<dbReference type="InterPro" id="IPR027482">
    <property type="entry name" value="Sec1-like_dom2"/>
</dbReference>
<evidence type="ECO:0000313" key="2">
    <source>
        <dbReference type="EMBL" id="CAE1257494.1"/>
    </source>
</evidence>
<comment type="caution">
    <text evidence="2">The sequence shown here is derived from an EMBL/GenBank/DDBJ whole genome shotgun (WGS) entry which is preliminary data.</text>
</comment>
<gene>
    <name evidence="2" type="ORF">SPHA_30769</name>
</gene>
<evidence type="ECO:0000313" key="3">
    <source>
        <dbReference type="Proteomes" id="UP000597762"/>
    </source>
</evidence>
<protein>
    <submittedName>
        <fullName evidence="2">VPS33B</fullName>
    </submittedName>
</protein>
<dbReference type="InterPro" id="IPR043154">
    <property type="entry name" value="Sec-1-like_dom1"/>
</dbReference>
<dbReference type="InterPro" id="IPR036045">
    <property type="entry name" value="Sec1-like_sf"/>
</dbReference>
<dbReference type="PANTHER" id="PTHR11679">
    <property type="entry name" value="VESICLE PROTEIN SORTING-ASSOCIATED"/>
    <property type="match status" value="1"/>
</dbReference>
<dbReference type="Pfam" id="PF00995">
    <property type="entry name" value="Sec1"/>
    <property type="match status" value="1"/>
</dbReference>
<accession>A0A812C1K1</accession>
<dbReference type="GO" id="GO:0016192">
    <property type="term" value="P:vesicle-mediated transport"/>
    <property type="evidence" value="ECO:0007669"/>
    <property type="project" value="InterPro"/>
</dbReference>
<proteinExistence type="inferred from homology"/>
<dbReference type="InterPro" id="IPR043155">
    <property type="entry name" value="VPS33_dom3b"/>
</dbReference>
<dbReference type="Gene3D" id="3.40.50.2060">
    <property type="match status" value="1"/>
</dbReference>
<dbReference type="SUPFAM" id="SSF56815">
    <property type="entry name" value="Sec1/munc18-like (SM) proteins"/>
    <property type="match status" value="1"/>
</dbReference>
<sequence length="584" mass="66758">MASEVKSRFPDVSILRQFIKDRLVYQLESIPGQKDLVFDKELMKPLDRIIGATVLKEHGVAKIFKIDPTQKSLPGCSQRLYLVRPIIEIIRHIVQQIKHERMLNERRTYRILLTPRKLHACESVLEKEGVFGYVNIEEFMLDLVPLDRDVLSLELPDFLPRFYLHNDYIWLNTVAKSLTHFQSVFGQIPTVCGIGRAAKMVHELMLSMPEYQSDSQNEQLEIGKLIILDRDVDFVTPLCSQLTYEGILDDTFGIQSGYVEFNKEITGKDQPTRVLLSNQDEIYDQIRNKHFSTVFEYLSSKVKEVQTGYDKRHSLTTVGAMKNFVSNELRDLKNRHKTLAYHIGACEVAMEKKNKSGFEEILQVEHTLLEGIDTKENTAFIEECINRQYNCIQTLRLLCLLSLTSDGIPSKQYKSLMTQFAQSYGFEKMLSLHNLRKLHILTEQEAVLTKPLGNLAAAMAKRNTFQTLVKKLNLIPKSAEEINLKSPRDMSYVFSGAYSPLSCRLVEEILNRDGLSGLEDVTKLLPGETFCSIRSRIPKGKPGSRPDYPAARVVMVFFLGGCTFSEIAALRILGREKGLFLNYI</sequence>
<dbReference type="OrthoDB" id="10262528at2759"/>
<organism evidence="2 3">
    <name type="scientific">Acanthosepion pharaonis</name>
    <name type="common">Pharaoh cuttlefish</name>
    <name type="synonym">Sepia pharaonis</name>
    <dbReference type="NCBI Taxonomy" id="158019"/>
    <lineage>
        <taxon>Eukaryota</taxon>
        <taxon>Metazoa</taxon>
        <taxon>Spiralia</taxon>
        <taxon>Lophotrochozoa</taxon>
        <taxon>Mollusca</taxon>
        <taxon>Cephalopoda</taxon>
        <taxon>Coleoidea</taxon>
        <taxon>Decapodiformes</taxon>
        <taxon>Sepiida</taxon>
        <taxon>Sepiina</taxon>
        <taxon>Sepiidae</taxon>
        <taxon>Acanthosepion</taxon>
    </lineage>
</organism>
<dbReference type="Gene3D" id="3.40.50.1910">
    <property type="match status" value="2"/>
</dbReference>
<dbReference type="PIRSF" id="PIRSF005715">
    <property type="entry name" value="VPS45_Sec1"/>
    <property type="match status" value="1"/>
</dbReference>
<dbReference type="AlphaFoldDB" id="A0A812C1K1"/>
<comment type="similarity">
    <text evidence="1">Belongs to the STXBP/unc-18/SEC1 family.</text>
</comment>
<dbReference type="EMBL" id="CAHIKZ030001243">
    <property type="protein sequence ID" value="CAE1257494.1"/>
    <property type="molecule type" value="Genomic_DNA"/>
</dbReference>
<reference evidence="2" key="1">
    <citation type="submission" date="2021-01" db="EMBL/GenBank/DDBJ databases">
        <authorList>
            <person name="Li R."/>
            <person name="Bekaert M."/>
        </authorList>
    </citation>
    <scope>NUCLEOTIDE SEQUENCE</scope>
    <source>
        <strain evidence="2">Farmed</strain>
    </source>
</reference>
<keyword evidence="3" id="KW-1185">Reference proteome</keyword>
<dbReference type="InterPro" id="IPR001619">
    <property type="entry name" value="Sec1-like"/>
</dbReference>
<name>A0A812C1K1_ACAPH</name>
<dbReference type="Gene3D" id="1.25.40.850">
    <property type="match status" value="1"/>
</dbReference>
<dbReference type="Proteomes" id="UP000597762">
    <property type="component" value="Unassembled WGS sequence"/>
</dbReference>